<evidence type="ECO:0000256" key="3">
    <source>
        <dbReference type="ARBA" id="ARBA00023163"/>
    </source>
</evidence>
<dbReference type="SMART" id="SM00346">
    <property type="entry name" value="HTH_ICLR"/>
    <property type="match status" value="1"/>
</dbReference>
<keyword evidence="1" id="KW-0805">Transcription regulation</keyword>
<keyword evidence="7" id="KW-1185">Reference proteome</keyword>
<dbReference type="InterPro" id="IPR029016">
    <property type="entry name" value="GAF-like_dom_sf"/>
</dbReference>
<dbReference type="Proteomes" id="UP001469365">
    <property type="component" value="Unassembled WGS sequence"/>
</dbReference>
<dbReference type="InterPro" id="IPR036390">
    <property type="entry name" value="WH_DNA-bd_sf"/>
</dbReference>
<comment type="caution">
    <text evidence="6">The sequence shown here is derived from an EMBL/GenBank/DDBJ whole genome shotgun (WGS) entry which is preliminary data.</text>
</comment>
<protein>
    <submittedName>
        <fullName evidence="6">IclR family transcriptional regulator</fullName>
    </submittedName>
</protein>
<evidence type="ECO:0000313" key="6">
    <source>
        <dbReference type="EMBL" id="MEK8126545.1"/>
    </source>
</evidence>
<evidence type="ECO:0000256" key="1">
    <source>
        <dbReference type="ARBA" id="ARBA00023015"/>
    </source>
</evidence>
<dbReference type="EMBL" id="JBBPCC010000001">
    <property type="protein sequence ID" value="MEK8126545.1"/>
    <property type="molecule type" value="Genomic_DNA"/>
</dbReference>
<organism evidence="6 7">
    <name type="scientific">Paenibacillus filicis</name>
    <dbReference type="NCBI Taxonomy" id="669464"/>
    <lineage>
        <taxon>Bacteria</taxon>
        <taxon>Bacillati</taxon>
        <taxon>Bacillota</taxon>
        <taxon>Bacilli</taxon>
        <taxon>Bacillales</taxon>
        <taxon>Paenibacillaceae</taxon>
        <taxon>Paenibacillus</taxon>
    </lineage>
</organism>
<evidence type="ECO:0000259" key="5">
    <source>
        <dbReference type="PROSITE" id="PS51078"/>
    </source>
</evidence>
<dbReference type="Gene3D" id="3.30.450.40">
    <property type="match status" value="1"/>
</dbReference>
<dbReference type="SUPFAM" id="SSF46785">
    <property type="entry name" value="Winged helix' DNA-binding domain"/>
    <property type="match status" value="1"/>
</dbReference>
<evidence type="ECO:0000256" key="2">
    <source>
        <dbReference type="ARBA" id="ARBA00023125"/>
    </source>
</evidence>
<feature type="domain" description="HTH iclR-type" evidence="4">
    <location>
        <begin position="4"/>
        <end position="65"/>
    </location>
</feature>
<dbReference type="PROSITE" id="PS51077">
    <property type="entry name" value="HTH_ICLR"/>
    <property type="match status" value="1"/>
</dbReference>
<dbReference type="RefSeq" id="WP_341413599.1">
    <property type="nucleotide sequence ID" value="NZ_JBBPCC010000001.1"/>
</dbReference>
<dbReference type="Gene3D" id="1.10.10.10">
    <property type="entry name" value="Winged helix-like DNA-binding domain superfamily/Winged helix DNA-binding domain"/>
    <property type="match status" value="1"/>
</dbReference>
<reference evidence="6 7" key="1">
    <citation type="submission" date="2024-04" db="EMBL/GenBank/DDBJ databases">
        <title>draft genome sequnece of Paenibacillus filicis.</title>
        <authorList>
            <person name="Kim D.-U."/>
        </authorList>
    </citation>
    <scope>NUCLEOTIDE SEQUENCE [LARGE SCALE GENOMIC DNA]</scope>
    <source>
        <strain evidence="6 7">KACC14197</strain>
    </source>
</reference>
<keyword evidence="2" id="KW-0238">DNA-binding</keyword>
<name>A0ABU9DCH2_9BACL</name>
<gene>
    <name evidence="6" type="ORF">WMW72_01335</name>
</gene>
<dbReference type="Pfam" id="PF01614">
    <property type="entry name" value="IclR_C"/>
    <property type="match status" value="1"/>
</dbReference>
<dbReference type="InterPro" id="IPR050707">
    <property type="entry name" value="HTH_MetabolicPath_Reg"/>
</dbReference>
<dbReference type="InterPro" id="IPR011991">
    <property type="entry name" value="ArsR-like_HTH"/>
</dbReference>
<dbReference type="InterPro" id="IPR036388">
    <property type="entry name" value="WH-like_DNA-bd_sf"/>
</dbReference>
<dbReference type="PANTHER" id="PTHR30136:SF24">
    <property type="entry name" value="HTH-TYPE TRANSCRIPTIONAL REPRESSOR ALLR"/>
    <property type="match status" value="1"/>
</dbReference>
<dbReference type="SUPFAM" id="SSF55781">
    <property type="entry name" value="GAF domain-like"/>
    <property type="match status" value="1"/>
</dbReference>
<dbReference type="InterPro" id="IPR005471">
    <property type="entry name" value="Tscrpt_reg_IclR_N"/>
</dbReference>
<feature type="domain" description="IclR-ED" evidence="5">
    <location>
        <begin position="66"/>
        <end position="241"/>
    </location>
</feature>
<evidence type="ECO:0000313" key="7">
    <source>
        <dbReference type="Proteomes" id="UP001469365"/>
    </source>
</evidence>
<dbReference type="PANTHER" id="PTHR30136">
    <property type="entry name" value="HELIX-TURN-HELIX TRANSCRIPTIONAL REGULATOR, ICLR FAMILY"/>
    <property type="match status" value="1"/>
</dbReference>
<dbReference type="Pfam" id="PF09339">
    <property type="entry name" value="HTH_IclR"/>
    <property type="match status" value="1"/>
</dbReference>
<dbReference type="InterPro" id="IPR014757">
    <property type="entry name" value="Tscrpt_reg_IclR_C"/>
</dbReference>
<proteinExistence type="predicted"/>
<sequence>MNGNQTLSRALDIIFTLAENPSTLTVAQIAEKVSIPESTAYRFIQILEQNGIVERKKKGEIALGLRILDLARSLHQQIDRKLLELSRPLMEKLSETTGETIVLAIRSGMYAVCISSMESRRLIRVVIENGRTLPLHTGATGKAILAHESPKIVDQVLERLGPGLRSTELLEDLSLIRQRGYVTTFGEIDEDVFGVAAPVFDTQNRVIASLTIAGPLSRYEDNLHLEQPLCEAARELSLGAG</sequence>
<keyword evidence="3" id="KW-0804">Transcription</keyword>
<dbReference type="CDD" id="cd00090">
    <property type="entry name" value="HTH_ARSR"/>
    <property type="match status" value="1"/>
</dbReference>
<accession>A0ABU9DCH2</accession>
<evidence type="ECO:0000259" key="4">
    <source>
        <dbReference type="PROSITE" id="PS51077"/>
    </source>
</evidence>
<dbReference type="PROSITE" id="PS51078">
    <property type="entry name" value="ICLR_ED"/>
    <property type="match status" value="1"/>
</dbReference>